<evidence type="ECO:0000313" key="2">
    <source>
        <dbReference type="Proteomes" id="UP001064048"/>
    </source>
</evidence>
<reference evidence="1 2" key="1">
    <citation type="journal article" date="2022" name="Genome Biol. Evol.">
        <title>The Spruce Budworm Genome: Reconstructing the Evolutionary History of Antifreeze Proteins.</title>
        <authorList>
            <person name="Beliveau C."/>
            <person name="Gagne P."/>
            <person name="Picq S."/>
            <person name="Vernygora O."/>
            <person name="Keeling C.I."/>
            <person name="Pinkney K."/>
            <person name="Doucet D."/>
            <person name="Wen F."/>
            <person name="Johnston J.S."/>
            <person name="Maaroufi H."/>
            <person name="Boyle B."/>
            <person name="Laroche J."/>
            <person name="Dewar K."/>
            <person name="Juretic N."/>
            <person name="Blackburn G."/>
            <person name="Nisole A."/>
            <person name="Brunet B."/>
            <person name="Brandao M."/>
            <person name="Lumley L."/>
            <person name="Duan J."/>
            <person name="Quan G."/>
            <person name="Lucarotti C.J."/>
            <person name="Roe A.D."/>
            <person name="Sperling F.A.H."/>
            <person name="Levesque R.C."/>
            <person name="Cusson M."/>
        </authorList>
    </citation>
    <scope>NUCLEOTIDE SEQUENCE [LARGE SCALE GENOMIC DNA]</scope>
    <source>
        <strain evidence="1">Glfc:IPQL:Cfum</strain>
    </source>
</reference>
<accession>A0ACC0JPI6</accession>
<dbReference type="Proteomes" id="UP001064048">
    <property type="component" value="Chromosome 8"/>
</dbReference>
<comment type="caution">
    <text evidence="1">The sequence shown here is derived from an EMBL/GenBank/DDBJ whole genome shotgun (WGS) entry which is preliminary data.</text>
</comment>
<dbReference type="EMBL" id="CM046108">
    <property type="protein sequence ID" value="KAI8426053.1"/>
    <property type="molecule type" value="Genomic_DNA"/>
</dbReference>
<organism evidence="1 2">
    <name type="scientific">Choristoneura fumiferana</name>
    <name type="common">Spruce budworm moth</name>
    <name type="synonym">Archips fumiferana</name>
    <dbReference type="NCBI Taxonomy" id="7141"/>
    <lineage>
        <taxon>Eukaryota</taxon>
        <taxon>Metazoa</taxon>
        <taxon>Ecdysozoa</taxon>
        <taxon>Arthropoda</taxon>
        <taxon>Hexapoda</taxon>
        <taxon>Insecta</taxon>
        <taxon>Pterygota</taxon>
        <taxon>Neoptera</taxon>
        <taxon>Endopterygota</taxon>
        <taxon>Lepidoptera</taxon>
        <taxon>Glossata</taxon>
        <taxon>Ditrysia</taxon>
        <taxon>Tortricoidea</taxon>
        <taxon>Tortricidae</taxon>
        <taxon>Tortricinae</taxon>
        <taxon>Choristoneura</taxon>
    </lineage>
</organism>
<proteinExistence type="predicted"/>
<keyword evidence="2" id="KW-1185">Reference proteome</keyword>
<gene>
    <name evidence="1" type="ORF">MSG28_005020</name>
</gene>
<name>A0ACC0JPI6_CHOFU</name>
<sequence>MYCASDKTIPGVSSSQSSKNVKEDLYPKTAMYVAGDKTASLGLLPCPGALTEYEGSTLSLSVPVLVYSREAGVLWAPRLLTQFRAPARQRRRTAPQPDDTRPPSRALPPAPRAYSENRTIVFQIPQSRYQTLTPSHCS</sequence>
<protein>
    <submittedName>
        <fullName evidence="1">Uncharacterized protein</fullName>
    </submittedName>
</protein>
<evidence type="ECO:0000313" key="1">
    <source>
        <dbReference type="EMBL" id="KAI8426053.1"/>
    </source>
</evidence>